<evidence type="ECO:0000313" key="4">
    <source>
        <dbReference type="Proteomes" id="UP000553706"/>
    </source>
</evidence>
<feature type="domain" description="Glycosyltransferase subfamily 4-like N-terminal" evidence="2">
    <location>
        <begin position="15"/>
        <end position="190"/>
    </location>
</feature>
<dbReference type="Gene3D" id="3.40.50.2000">
    <property type="entry name" value="Glycogen Phosphorylase B"/>
    <property type="match status" value="2"/>
</dbReference>
<sequence>MKVAVVHEWLEHYAGSERVLAQILRCFPQADVFAIVDFLPEDERSFLKGHKITTSFIQKLPFVRKHFRNYLQLMPLAVEQFDLTSYDLVISSNHAVAKGVLTGPKQVHVSYVHSPMRYAWDLQAQYLRESGLEYGMKSLYVRWLLHKMRLWDANSANGVDQFLANSSYIARRIAKTYRREALVVPPPVAIDDFTPGQGARDGFLVVSRFVPYKRVELIVQAFREMPQHKLTVIGAGTNASLVVKAADGAPNITILPPVPYATLIEFMRSARAMIFAAEEDFGITMVEAQACGTPVIAYGEGGAHDIFSSTSSAPCTGILFETQSVESIVAALDNFETWERHLTPALCRINALRFSEASFRKHFMDAVNMTLATAGYGPVNDAPHW</sequence>
<evidence type="ECO:0000259" key="1">
    <source>
        <dbReference type="Pfam" id="PF00534"/>
    </source>
</evidence>
<accession>A0A840VR20</accession>
<dbReference type="InterPro" id="IPR050194">
    <property type="entry name" value="Glycosyltransferase_grp1"/>
</dbReference>
<gene>
    <name evidence="3" type="ORF">HNP71_002308</name>
</gene>
<keyword evidence="3" id="KW-0808">Transferase</keyword>
<keyword evidence="4" id="KW-1185">Reference proteome</keyword>
<name>A0A840VR20_9PROT</name>
<dbReference type="EMBL" id="JACHFJ010000011">
    <property type="protein sequence ID" value="MBB5374041.1"/>
    <property type="molecule type" value="Genomic_DNA"/>
</dbReference>
<comment type="caution">
    <text evidence="3">The sequence shown here is derived from an EMBL/GenBank/DDBJ whole genome shotgun (WGS) entry which is preliminary data.</text>
</comment>
<dbReference type="PANTHER" id="PTHR45947:SF3">
    <property type="entry name" value="SULFOQUINOVOSYL TRANSFERASE SQD2"/>
    <property type="match status" value="1"/>
</dbReference>
<dbReference type="PANTHER" id="PTHR45947">
    <property type="entry name" value="SULFOQUINOVOSYL TRANSFERASE SQD2"/>
    <property type="match status" value="1"/>
</dbReference>
<evidence type="ECO:0000313" key="3">
    <source>
        <dbReference type="EMBL" id="MBB5374041.1"/>
    </source>
</evidence>
<reference evidence="3 4" key="1">
    <citation type="submission" date="2020-08" db="EMBL/GenBank/DDBJ databases">
        <title>Genomic Encyclopedia of Type Strains, Phase IV (KMG-IV): sequencing the most valuable type-strain genomes for metagenomic binning, comparative biology and taxonomic classification.</title>
        <authorList>
            <person name="Goeker M."/>
        </authorList>
    </citation>
    <scope>NUCLEOTIDE SEQUENCE [LARGE SCALE GENOMIC DNA]</scope>
    <source>
        <strain evidence="3 4">DSM 27026</strain>
    </source>
</reference>
<dbReference type="SUPFAM" id="SSF53756">
    <property type="entry name" value="UDP-Glycosyltransferase/glycogen phosphorylase"/>
    <property type="match status" value="1"/>
</dbReference>
<organism evidence="3 4">
    <name type="scientific">Acidocella aromatica</name>
    <dbReference type="NCBI Taxonomy" id="1303579"/>
    <lineage>
        <taxon>Bacteria</taxon>
        <taxon>Pseudomonadati</taxon>
        <taxon>Pseudomonadota</taxon>
        <taxon>Alphaproteobacteria</taxon>
        <taxon>Acetobacterales</taxon>
        <taxon>Acidocellaceae</taxon>
        <taxon>Acidocella</taxon>
    </lineage>
</organism>
<dbReference type="Pfam" id="PF13439">
    <property type="entry name" value="Glyco_transf_4"/>
    <property type="match status" value="1"/>
</dbReference>
<dbReference type="RefSeq" id="WP_183267053.1">
    <property type="nucleotide sequence ID" value="NZ_JACHFJ010000011.1"/>
</dbReference>
<evidence type="ECO:0000259" key="2">
    <source>
        <dbReference type="Pfam" id="PF13439"/>
    </source>
</evidence>
<protein>
    <submittedName>
        <fullName evidence="3">Glycosyltransferase involved in cell wall biosynthesis</fullName>
    </submittedName>
</protein>
<dbReference type="InterPro" id="IPR001296">
    <property type="entry name" value="Glyco_trans_1"/>
</dbReference>
<dbReference type="Proteomes" id="UP000553706">
    <property type="component" value="Unassembled WGS sequence"/>
</dbReference>
<dbReference type="InterPro" id="IPR028098">
    <property type="entry name" value="Glyco_trans_4-like_N"/>
</dbReference>
<dbReference type="AlphaFoldDB" id="A0A840VR20"/>
<feature type="domain" description="Glycosyl transferase family 1" evidence="1">
    <location>
        <begin position="203"/>
        <end position="337"/>
    </location>
</feature>
<proteinExistence type="predicted"/>
<dbReference type="GO" id="GO:0016757">
    <property type="term" value="F:glycosyltransferase activity"/>
    <property type="evidence" value="ECO:0007669"/>
    <property type="project" value="InterPro"/>
</dbReference>
<dbReference type="Pfam" id="PF00534">
    <property type="entry name" value="Glycos_transf_1"/>
    <property type="match status" value="1"/>
</dbReference>